<comment type="subcellular location">
    <subcellularLocation>
        <location evidence="1">Membrane</location>
        <topology evidence="1">Multi-pass membrane protein</topology>
    </subcellularLocation>
</comment>
<feature type="transmembrane region" description="Helical" evidence="5">
    <location>
        <begin position="53"/>
        <end position="74"/>
    </location>
</feature>
<evidence type="ECO:0000256" key="2">
    <source>
        <dbReference type="ARBA" id="ARBA00022692"/>
    </source>
</evidence>
<dbReference type="SUPFAM" id="SSF81324">
    <property type="entry name" value="Voltage-gated potassium channels"/>
    <property type="match status" value="1"/>
</dbReference>
<dbReference type="GO" id="GO:0005248">
    <property type="term" value="F:voltage-gated sodium channel activity"/>
    <property type="evidence" value="ECO:0007669"/>
    <property type="project" value="TreeGrafter"/>
</dbReference>
<evidence type="ECO:0000313" key="8">
    <source>
        <dbReference type="Proteomes" id="UP000063699"/>
    </source>
</evidence>
<evidence type="ECO:0000256" key="4">
    <source>
        <dbReference type="ARBA" id="ARBA00023136"/>
    </source>
</evidence>
<evidence type="ECO:0000256" key="1">
    <source>
        <dbReference type="ARBA" id="ARBA00004141"/>
    </source>
</evidence>
<sequence length="267" mass="29818">MIFREQVRTLVTRKGFQRFIIGVIVFNAITLGFETSRGIVEQFGGILHFADRAALAIFVVEILLRIYAFGWAFFKDAWNIFDLIIIGVAVVPATGEFSVLRALRILRALRLISVVPSMRRVVSGLLAAVPGMASIAALLALVLYIAGVMATKLFQHLQPEYFGDFGGTLFTLFQIMTGEGWPDIARELMQKAPLAWIFFVSYIIVSSFAVLNMFIAVVVNGMDRGMTDELVEAEEKHAAEQKASDELLLTEIRALRTEIAELRAERR</sequence>
<name>A0A0N9HIX1_9PSEU</name>
<evidence type="ECO:0000256" key="5">
    <source>
        <dbReference type="SAM" id="Phobius"/>
    </source>
</evidence>
<dbReference type="Gene3D" id="1.20.120.350">
    <property type="entry name" value="Voltage-gated potassium channels. Chain C"/>
    <property type="match status" value="1"/>
</dbReference>
<dbReference type="AlphaFoldDB" id="A0A0N9HIX1"/>
<protein>
    <submittedName>
        <fullName evidence="7">Ion transporter</fullName>
    </submittedName>
</protein>
<dbReference type="GO" id="GO:0001518">
    <property type="term" value="C:voltage-gated sodium channel complex"/>
    <property type="evidence" value="ECO:0007669"/>
    <property type="project" value="TreeGrafter"/>
</dbReference>
<evidence type="ECO:0000256" key="3">
    <source>
        <dbReference type="ARBA" id="ARBA00022989"/>
    </source>
</evidence>
<feature type="transmembrane region" description="Helical" evidence="5">
    <location>
        <begin position="15"/>
        <end position="33"/>
    </location>
</feature>
<feature type="domain" description="Ion transport" evidence="6">
    <location>
        <begin position="15"/>
        <end position="222"/>
    </location>
</feature>
<feature type="transmembrane region" description="Helical" evidence="5">
    <location>
        <begin position="80"/>
        <end position="100"/>
    </location>
</feature>
<keyword evidence="2 5" id="KW-0812">Transmembrane</keyword>
<organism evidence="7 8">
    <name type="scientific">Kibdelosporangium phytohabitans</name>
    <dbReference type="NCBI Taxonomy" id="860235"/>
    <lineage>
        <taxon>Bacteria</taxon>
        <taxon>Bacillati</taxon>
        <taxon>Actinomycetota</taxon>
        <taxon>Actinomycetes</taxon>
        <taxon>Pseudonocardiales</taxon>
        <taxon>Pseudonocardiaceae</taxon>
        <taxon>Kibdelosporangium</taxon>
    </lineage>
</organism>
<proteinExistence type="predicted"/>
<dbReference type="InterPro" id="IPR027359">
    <property type="entry name" value="Volt_channel_dom_sf"/>
</dbReference>
<dbReference type="EMBL" id="CP012752">
    <property type="protein sequence ID" value="ALG05960.1"/>
    <property type="molecule type" value="Genomic_DNA"/>
</dbReference>
<dbReference type="InterPro" id="IPR005821">
    <property type="entry name" value="Ion_trans_dom"/>
</dbReference>
<dbReference type="Gene3D" id="1.10.287.70">
    <property type="match status" value="1"/>
</dbReference>
<feature type="transmembrane region" description="Helical" evidence="5">
    <location>
        <begin position="196"/>
        <end position="219"/>
    </location>
</feature>
<keyword evidence="3 5" id="KW-1133">Transmembrane helix</keyword>
<evidence type="ECO:0000259" key="6">
    <source>
        <dbReference type="Pfam" id="PF00520"/>
    </source>
</evidence>
<feature type="transmembrane region" description="Helical" evidence="5">
    <location>
        <begin position="121"/>
        <end position="146"/>
    </location>
</feature>
<accession>A0A0N9HIX1</accession>
<dbReference type="RefSeq" id="WP_054287938.1">
    <property type="nucleotide sequence ID" value="NZ_CP012752.1"/>
</dbReference>
<dbReference type="PANTHER" id="PTHR10037">
    <property type="entry name" value="VOLTAGE-GATED CATION CHANNEL CALCIUM AND SODIUM"/>
    <property type="match status" value="1"/>
</dbReference>
<gene>
    <name evidence="7" type="ORF">AOZ06_02630</name>
</gene>
<reference evidence="7 8" key="1">
    <citation type="submission" date="2015-07" db="EMBL/GenBank/DDBJ databases">
        <title>Genome sequencing of Kibdelosporangium phytohabitans.</title>
        <authorList>
            <person name="Qin S."/>
            <person name="Xing K."/>
        </authorList>
    </citation>
    <scope>NUCLEOTIDE SEQUENCE [LARGE SCALE GENOMIC DNA]</scope>
    <source>
        <strain evidence="7 8">KLBMP1111</strain>
    </source>
</reference>
<evidence type="ECO:0000313" key="7">
    <source>
        <dbReference type="EMBL" id="ALG05960.1"/>
    </source>
</evidence>
<dbReference type="Proteomes" id="UP000063699">
    <property type="component" value="Chromosome"/>
</dbReference>
<keyword evidence="4 5" id="KW-0472">Membrane</keyword>
<dbReference type="PANTHER" id="PTHR10037:SF62">
    <property type="entry name" value="SODIUM CHANNEL PROTEIN 60E"/>
    <property type="match status" value="1"/>
</dbReference>
<dbReference type="Pfam" id="PF00520">
    <property type="entry name" value="Ion_trans"/>
    <property type="match status" value="1"/>
</dbReference>
<keyword evidence="8" id="KW-1185">Reference proteome</keyword>
<dbReference type="InterPro" id="IPR043203">
    <property type="entry name" value="VGCC_Ca_Na"/>
</dbReference>
<dbReference type="KEGG" id="kphy:AOZ06_02630"/>
<dbReference type="OrthoDB" id="5297065at2"/>